<evidence type="ECO:0000313" key="4">
    <source>
        <dbReference type="Proteomes" id="UP000094526"/>
    </source>
</evidence>
<feature type="coiled-coil region" evidence="1">
    <location>
        <begin position="114"/>
        <end position="141"/>
    </location>
</feature>
<comment type="caution">
    <text evidence="3">The sequence shown here is derived from an EMBL/GenBank/DDBJ whole genome shotgun (WGS) entry which is preliminary data.</text>
</comment>
<sequence>MSQTSGPAVPFYESRTSKAIDPHCIGLSMDPKTPVTIEDDGSPARLHDDNAAESRSVANSRPRTKTARQREDDVARGTRDLIDRTLADLEGQLTDLKDHQARRGQEITNLTRSFEEMGKGLAQLQAQLETLQSQIGELKCDSEVLNLAVLELRWLGAENPRQEEQRGIGP</sequence>
<feature type="region of interest" description="Disordered" evidence="2">
    <location>
        <begin position="1"/>
        <end position="76"/>
    </location>
</feature>
<dbReference type="VEuPathDB" id="FungiDB:CLCR_10908"/>
<dbReference type="Proteomes" id="UP000094526">
    <property type="component" value="Unassembled WGS sequence"/>
</dbReference>
<keyword evidence="1" id="KW-0175">Coiled coil</keyword>
<name>A0A1C1CYY3_9EURO</name>
<evidence type="ECO:0000256" key="1">
    <source>
        <dbReference type="SAM" id="Coils"/>
    </source>
</evidence>
<evidence type="ECO:0000313" key="3">
    <source>
        <dbReference type="EMBL" id="OCT53715.1"/>
    </source>
</evidence>
<dbReference type="OrthoDB" id="10506367at2759"/>
<evidence type="ECO:0000256" key="2">
    <source>
        <dbReference type="SAM" id="MobiDB-lite"/>
    </source>
</evidence>
<keyword evidence="4" id="KW-1185">Reference proteome</keyword>
<organism evidence="3 4">
    <name type="scientific">Cladophialophora carrionii</name>
    <dbReference type="NCBI Taxonomy" id="86049"/>
    <lineage>
        <taxon>Eukaryota</taxon>
        <taxon>Fungi</taxon>
        <taxon>Dikarya</taxon>
        <taxon>Ascomycota</taxon>
        <taxon>Pezizomycotina</taxon>
        <taxon>Eurotiomycetes</taxon>
        <taxon>Chaetothyriomycetidae</taxon>
        <taxon>Chaetothyriales</taxon>
        <taxon>Herpotrichiellaceae</taxon>
        <taxon>Cladophialophora</taxon>
    </lineage>
</organism>
<proteinExistence type="predicted"/>
<reference evidence="4" key="1">
    <citation type="submission" date="2015-07" db="EMBL/GenBank/DDBJ databases">
        <authorList>
            <person name="Teixeira M.M."/>
            <person name="Souza R.C."/>
            <person name="Almeida L.G."/>
            <person name="Vicente V.A."/>
            <person name="de Hoog S."/>
            <person name="Bocca A.L."/>
            <person name="de Almeida S.R."/>
            <person name="Vasconcelos A.T."/>
            <person name="Felipe M.S."/>
        </authorList>
    </citation>
    <scope>NUCLEOTIDE SEQUENCE [LARGE SCALE GENOMIC DNA]</scope>
    <source>
        <strain evidence="4">KSF</strain>
    </source>
</reference>
<protein>
    <submittedName>
        <fullName evidence="3">Uncharacterized protein</fullName>
    </submittedName>
</protein>
<dbReference type="EMBL" id="LGRB01000008">
    <property type="protein sequence ID" value="OCT53715.1"/>
    <property type="molecule type" value="Genomic_DNA"/>
</dbReference>
<dbReference type="AlphaFoldDB" id="A0A1C1CYY3"/>
<gene>
    <name evidence="3" type="ORF">CLCR_10908</name>
</gene>
<accession>A0A1C1CYY3</accession>